<name>W6RFL1_9HYPH</name>
<evidence type="ECO:0000313" key="2">
    <source>
        <dbReference type="Proteomes" id="UP000019443"/>
    </source>
</evidence>
<proteinExistence type="predicted"/>
<accession>W6RFL1</accession>
<dbReference type="KEGG" id="rhl:LPU83_4014"/>
<dbReference type="EMBL" id="HG916852">
    <property type="protein sequence ID" value="CDM59649.1"/>
    <property type="molecule type" value="Genomic_DNA"/>
</dbReference>
<evidence type="ECO:0000313" key="1">
    <source>
        <dbReference type="EMBL" id="CDM59649.1"/>
    </source>
</evidence>
<dbReference type="HOGENOM" id="CLU_3221205_0_0_5"/>
<sequence>MQIQLDHYTAQKLTDLRIDTSAVVREDDVGYINQLLGSRADKAR</sequence>
<dbReference type="Proteomes" id="UP000019443">
    <property type="component" value="Chromosome"/>
</dbReference>
<dbReference type="PATRIC" id="fig|348824.6.peg.4305"/>
<dbReference type="AlphaFoldDB" id="W6RFL1"/>
<dbReference type="RefSeq" id="WP_258579478.1">
    <property type="nucleotide sequence ID" value="NZ_ATTO01000020.1"/>
</dbReference>
<organism evidence="1 2">
    <name type="scientific">Rhizobium favelukesii</name>
    <dbReference type="NCBI Taxonomy" id="348824"/>
    <lineage>
        <taxon>Bacteria</taxon>
        <taxon>Pseudomonadati</taxon>
        <taxon>Pseudomonadota</taxon>
        <taxon>Alphaproteobacteria</taxon>
        <taxon>Hyphomicrobiales</taxon>
        <taxon>Rhizobiaceae</taxon>
        <taxon>Rhizobium/Agrobacterium group</taxon>
        <taxon>Rhizobium</taxon>
    </lineage>
</organism>
<gene>
    <name evidence="1" type="ORF">LPU83_4014</name>
</gene>
<reference evidence="1" key="1">
    <citation type="submission" date="2013-11" db="EMBL/GenBank/DDBJ databases">
        <title>Draft genome sequence of the broad-host-range Rhizobium sp. LPU83 strain, a member of the low-genetic diversity Oregon-like Rhizobium sp. group.</title>
        <authorList>
            <person name="Wibberg D."/>
            <person name="Puehler A."/>
            <person name="Schlueter A."/>
        </authorList>
    </citation>
    <scope>NUCLEOTIDE SEQUENCE [LARGE SCALE GENOMIC DNA]</scope>
    <source>
        <strain evidence="1">LPU83</strain>
    </source>
</reference>
<keyword evidence="2" id="KW-1185">Reference proteome</keyword>
<protein>
    <submittedName>
        <fullName evidence="1">Uncharacterized protein</fullName>
    </submittedName>
</protein>